<feature type="transmembrane region" description="Helical" evidence="6">
    <location>
        <begin position="1280"/>
        <end position="1302"/>
    </location>
</feature>
<feature type="transmembrane region" description="Helical" evidence="6">
    <location>
        <begin position="1308"/>
        <end position="1328"/>
    </location>
</feature>
<feature type="transmembrane region" description="Helical" evidence="6">
    <location>
        <begin position="608"/>
        <end position="628"/>
    </location>
</feature>
<feature type="transmembrane region" description="Helical" evidence="6">
    <location>
        <begin position="1055"/>
        <end position="1076"/>
    </location>
</feature>
<dbReference type="InterPro" id="IPR006043">
    <property type="entry name" value="NCS2"/>
</dbReference>
<feature type="transmembrane region" description="Helical" evidence="6">
    <location>
        <begin position="507"/>
        <end position="527"/>
    </location>
</feature>
<proteinExistence type="inferred from homology"/>
<keyword evidence="8" id="KW-1185">Reference proteome</keyword>
<comment type="subcellular location">
    <subcellularLocation>
        <location evidence="1">Membrane</location>
        <topology evidence="1">Multi-pass membrane protein</topology>
    </subcellularLocation>
</comment>
<evidence type="ECO:0000256" key="5">
    <source>
        <dbReference type="ARBA" id="ARBA00023136"/>
    </source>
</evidence>
<dbReference type="EMBL" id="JARBDR010000903">
    <property type="protein sequence ID" value="KAJ8305015.1"/>
    <property type="molecule type" value="Genomic_DNA"/>
</dbReference>
<evidence type="ECO:0000313" key="8">
    <source>
        <dbReference type="Proteomes" id="UP001217089"/>
    </source>
</evidence>
<feature type="transmembrane region" description="Helical" evidence="6">
    <location>
        <begin position="480"/>
        <end position="501"/>
    </location>
</feature>
<feature type="transmembrane region" description="Helical" evidence="6">
    <location>
        <begin position="1197"/>
        <end position="1217"/>
    </location>
</feature>
<feature type="transmembrane region" description="Helical" evidence="6">
    <location>
        <begin position="43"/>
        <end position="60"/>
    </location>
</feature>
<evidence type="ECO:0000256" key="2">
    <source>
        <dbReference type="ARBA" id="ARBA00008821"/>
    </source>
</evidence>
<comment type="caution">
    <text evidence="7">The sequence shown here is derived from an EMBL/GenBank/DDBJ whole genome shotgun (WGS) entry which is preliminary data.</text>
</comment>
<evidence type="ECO:0000256" key="1">
    <source>
        <dbReference type="ARBA" id="ARBA00004141"/>
    </source>
</evidence>
<reference evidence="7 8" key="1">
    <citation type="submission" date="2022-12" db="EMBL/GenBank/DDBJ databases">
        <title>Chromosome-level genome of Tegillarca granosa.</title>
        <authorList>
            <person name="Kim J."/>
        </authorList>
    </citation>
    <scope>NUCLEOTIDE SEQUENCE [LARGE SCALE GENOMIC DNA]</scope>
    <source>
        <strain evidence="7">Teg-2019</strain>
        <tissue evidence="7">Adductor muscle</tissue>
    </source>
</reference>
<evidence type="ECO:0000313" key="7">
    <source>
        <dbReference type="EMBL" id="KAJ8305015.1"/>
    </source>
</evidence>
<feature type="transmembrane region" description="Helical" evidence="6">
    <location>
        <begin position="1131"/>
        <end position="1158"/>
    </location>
</feature>
<feature type="transmembrane region" description="Helical" evidence="6">
    <location>
        <begin position="66"/>
        <end position="86"/>
    </location>
</feature>
<feature type="transmembrane region" description="Helical" evidence="6">
    <location>
        <begin position="559"/>
        <end position="582"/>
    </location>
</feature>
<dbReference type="Pfam" id="PF00860">
    <property type="entry name" value="Xan_ur_permease"/>
    <property type="match status" value="3"/>
</dbReference>
<evidence type="ECO:0000256" key="3">
    <source>
        <dbReference type="ARBA" id="ARBA00022692"/>
    </source>
</evidence>
<protein>
    <recommendedName>
        <fullName evidence="9">Solute carrier family 23 member 2</fullName>
    </recommendedName>
</protein>
<feature type="transmembrane region" description="Helical" evidence="6">
    <location>
        <begin position="256"/>
        <end position="278"/>
    </location>
</feature>
<dbReference type="PANTHER" id="PTHR11119">
    <property type="entry name" value="XANTHINE-URACIL / VITAMIN C PERMEASE FAMILY MEMBER"/>
    <property type="match status" value="1"/>
</dbReference>
<feature type="transmembrane region" description="Helical" evidence="6">
    <location>
        <begin position="920"/>
        <end position="945"/>
    </location>
</feature>
<feature type="transmembrane region" description="Helical" evidence="6">
    <location>
        <begin position="315"/>
        <end position="332"/>
    </location>
</feature>
<feature type="transmembrane region" description="Helical" evidence="6">
    <location>
        <begin position="719"/>
        <end position="738"/>
    </location>
</feature>
<feature type="transmembrane region" description="Helical" evidence="6">
    <location>
        <begin position="691"/>
        <end position="713"/>
    </location>
</feature>
<dbReference type="Proteomes" id="UP001217089">
    <property type="component" value="Unassembled WGS sequence"/>
</dbReference>
<feature type="transmembrane region" description="Helical" evidence="6">
    <location>
        <begin position="17"/>
        <end position="36"/>
    </location>
</feature>
<feature type="transmembrane region" description="Helical" evidence="6">
    <location>
        <begin position="957"/>
        <end position="980"/>
    </location>
</feature>
<sequence>MDVTRMDTHTGEFEGCLILVGILHFLVGATGLVGVVLKLIGPITIVPTILLGGIFTMRAVTKYSKVFWGISSLTAGIAIVLSLYLAHKKAPIPVWTPSKGCRIIWYPLHQVFSLLIAIMTGWLISAICTFAGVFTDDPELPQYLARTDARLQIIEDFTWFYIPYPGQFGPPSFNAAVFIAFIIATITSILDSIGDYYACAKMCNVPPPPSHAVNRGIATEGLCSLLSGAVGCGTANTTIGGNIGAIGVTKVASRDVFIGIGCINILLGVVGKFAAAFVTIPYPVLGGSMIMMFGMFNGVVLSNLQSVSLTSSRNLAFMGTAILVGLMIPHWIETTPDAIQTGNESVDNALRMLLANPNLACGVFACFLDNTLPGTDDERGISVWQNVGNDAEEKGITYATGLEIYDPWFPKISLSNSIAMSFLVAEVACAENDDEIKAQLLSSLFVMNGIATFFEGCLILVGILHFLVGATGLVGVVLKLIGPITIVPTILLSGIFIMRAVTKYSKVFWGISSLTAGIAIVLSLYLAHKKAPIPVWTPSKGCRIVWYPLHQVFSVCFPILNLLIAIMTGWLISAICTFAGVFTDDPESPQYLGKNGCSFTGQFGPPSFNAAVFIAFIIATITSILDSIGDYYACARMCNVPPPPSHAVNRGIATEGLCSLLSGAVGCGAANTTIGGNIGAIGVTKVASRDVFIGIGCINILLGVVGKFAAAFVTIPYPVLGGSMIMMFGMFNGVVLSNLQGVSLNSSRNLAIMGTAILVGLMIPHWIETTPDALQTGNESVDNALRMLLANPNLTCGVFACFLDNTIPGTDDERGISAWQNVGNEAKEKGITYAAGLEIYDPWLPKMTEKEPNGPTNLHENGNAISTFENGMANSQENGKIDINSSWKEETSTITTNPSVEIIAENPHTLLYNVNERTPIYLTFFFAIQQTLLSFSNSIAISFLVAEAACADKDDEIKTMLLSSILFMNGVSTFVCVLFGIRLPLFQGTCADYVVPLVAIMVLDTEKCTRQKSFLMASYGKNDTWINETLASNGTDTQFWDREVILQNLQVFEGCLMLAGVVHTLIGATGLVGFLLKFVGPITVVPTILLMAIFLTRTAGTAVILALYLAKRKAPIPMWSRQKGCYILWYPLHQVFALLIAIIVGWMVSGILTAAGVFSDDPNAPDFNARTDARADVISNFPWFYFPYPGQFGPPSFNAGVFIAFLIATITSILDSIGDYYACHRMCNVPPPPSHAVNRGIATEGLCTIIAGAIGCGVANTTTGGNVGAIGVTKVASRDVFIGVAFINICFGIIGKFGALFVTIPYPVLGGSMVIMFGMLFGIVLSNLQVVSLASTRNLAVIGSSDFDNVLRIMFANPMLSGGVMACFLDNTVSGTPDERGITAWQNLGKETEEEKRENNYALGVEVYDPILPEKIMNSRILRFLPFCPNKPRKRQGDTIDKVDNEKVDCKKNFYY</sequence>
<keyword evidence="5 6" id="KW-0472">Membrane</keyword>
<keyword evidence="3 6" id="KW-0812">Transmembrane</keyword>
<accession>A0ABQ9EIK8</accession>
<name>A0ABQ9EIK8_TEGGR</name>
<evidence type="ECO:0008006" key="9">
    <source>
        <dbReference type="Google" id="ProtNLM"/>
    </source>
</evidence>
<feature type="transmembrane region" description="Helical" evidence="6">
    <location>
        <begin position="173"/>
        <end position="193"/>
    </location>
</feature>
<evidence type="ECO:0000256" key="6">
    <source>
        <dbReference type="SAM" id="Phobius"/>
    </source>
</evidence>
<feature type="transmembrane region" description="Helical" evidence="6">
    <location>
        <begin position="107"/>
        <end position="134"/>
    </location>
</feature>
<gene>
    <name evidence="7" type="ORF">KUTeg_018598</name>
</gene>
<feature type="transmembrane region" description="Helical" evidence="6">
    <location>
        <begin position="445"/>
        <end position="468"/>
    </location>
</feature>
<feature type="transmembrane region" description="Helical" evidence="6">
    <location>
        <begin position="1088"/>
        <end position="1110"/>
    </location>
</feature>
<comment type="similarity">
    <text evidence="2">Belongs to the nucleobase:cation symporter-2 (NCS2) (TC 2.A.40) family.</text>
</comment>
<feature type="transmembrane region" description="Helical" evidence="6">
    <location>
        <begin position="284"/>
        <end position="303"/>
    </location>
</feature>
<evidence type="ECO:0000256" key="4">
    <source>
        <dbReference type="ARBA" id="ARBA00022989"/>
    </source>
</evidence>
<keyword evidence="4 6" id="KW-1133">Transmembrane helix</keyword>
<organism evidence="7 8">
    <name type="scientific">Tegillarca granosa</name>
    <name type="common">Malaysian cockle</name>
    <name type="synonym">Anadara granosa</name>
    <dbReference type="NCBI Taxonomy" id="220873"/>
    <lineage>
        <taxon>Eukaryota</taxon>
        <taxon>Metazoa</taxon>
        <taxon>Spiralia</taxon>
        <taxon>Lophotrochozoa</taxon>
        <taxon>Mollusca</taxon>
        <taxon>Bivalvia</taxon>
        <taxon>Autobranchia</taxon>
        <taxon>Pteriomorphia</taxon>
        <taxon>Arcoida</taxon>
        <taxon>Arcoidea</taxon>
        <taxon>Arcidae</taxon>
        <taxon>Tegillarca</taxon>
    </lineage>
</organism>